<dbReference type="InterPro" id="IPR035905">
    <property type="entry name" value="Barstar-like_sf"/>
</dbReference>
<evidence type="ECO:0000313" key="4">
    <source>
        <dbReference type="Proteomes" id="UP000660611"/>
    </source>
</evidence>
<feature type="domain" description="Barstar (barnase inhibitor)" evidence="2">
    <location>
        <begin position="97"/>
        <end position="161"/>
    </location>
</feature>
<comment type="similarity">
    <text evidence="1">Belongs to the barstar family.</text>
</comment>
<organism evidence="3 4">
    <name type="scientific">Dactylosporangium siamense</name>
    <dbReference type="NCBI Taxonomy" id="685454"/>
    <lineage>
        <taxon>Bacteria</taxon>
        <taxon>Bacillati</taxon>
        <taxon>Actinomycetota</taxon>
        <taxon>Actinomycetes</taxon>
        <taxon>Micromonosporales</taxon>
        <taxon>Micromonosporaceae</taxon>
        <taxon>Dactylosporangium</taxon>
    </lineage>
</organism>
<dbReference type="Pfam" id="PF01337">
    <property type="entry name" value="Barstar"/>
    <property type="match status" value="1"/>
</dbReference>
<reference evidence="3" key="1">
    <citation type="submission" date="2021-01" db="EMBL/GenBank/DDBJ databases">
        <title>Whole genome shotgun sequence of Dactylosporangium siamense NBRC 106093.</title>
        <authorList>
            <person name="Komaki H."/>
            <person name="Tamura T."/>
        </authorList>
    </citation>
    <scope>NUCLEOTIDE SEQUENCE</scope>
    <source>
        <strain evidence="3">NBRC 106093</strain>
    </source>
</reference>
<keyword evidence="4" id="KW-1185">Reference proteome</keyword>
<dbReference type="InterPro" id="IPR000468">
    <property type="entry name" value="Barstar"/>
</dbReference>
<evidence type="ECO:0000256" key="1">
    <source>
        <dbReference type="ARBA" id="ARBA00006845"/>
    </source>
</evidence>
<accession>A0A919PXJ2</accession>
<dbReference type="Gene3D" id="3.30.370.10">
    <property type="entry name" value="Barstar-like"/>
    <property type="match status" value="1"/>
</dbReference>
<dbReference type="Proteomes" id="UP000660611">
    <property type="component" value="Unassembled WGS sequence"/>
</dbReference>
<name>A0A919PXJ2_9ACTN</name>
<comment type="caution">
    <text evidence="3">The sequence shown here is derived from an EMBL/GenBank/DDBJ whole genome shotgun (WGS) entry which is preliminary data.</text>
</comment>
<protein>
    <recommendedName>
        <fullName evidence="2">Barstar (barnase inhibitor) domain-containing protein</fullName>
    </recommendedName>
</protein>
<proteinExistence type="inferred from homology"/>
<gene>
    <name evidence="3" type="ORF">Dsi01nite_099850</name>
</gene>
<dbReference type="EMBL" id="BONQ01000166">
    <property type="protein sequence ID" value="GIG51944.1"/>
    <property type="molecule type" value="Genomic_DNA"/>
</dbReference>
<evidence type="ECO:0000313" key="3">
    <source>
        <dbReference type="EMBL" id="GIG51944.1"/>
    </source>
</evidence>
<evidence type="ECO:0000259" key="2">
    <source>
        <dbReference type="Pfam" id="PF01337"/>
    </source>
</evidence>
<sequence>MDTDGRVTHTFATLRASVAGARPSALGDGLLDVTFDAGIGGAMPVGAWDIWERWRTLGRPTEPGLWTAYDRDLRHQWLGAALRHHRHGEPDRPAGTTYHLDGRHVTDIEGFWCAIGEAVNGPGGYFGWNASAFDDCLRGRWGAATPFRLVWHDAEAARTHLTLDDPMGWFEEHHVEVVLR</sequence>
<dbReference type="AlphaFoldDB" id="A0A919PXJ2"/>
<dbReference type="SUPFAM" id="SSF52038">
    <property type="entry name" value="Barstar-related"/>
    <property type="match status" value="1"/>
</dbReference>
<dbReference type="RefSeq" id="WP_239136953.1">
    <property type="nucleotide sequence ID" value="NZ_BAAAVW010000034.1"/>
</dbReference>